<evidence type="ECO:0000256" key="2">
    <source>
        <dbReference type="ARBA" id="ARBA00006581"/>
    </source>
</evidence>
<evidence type="ECO:0000259" key="6">
    <source>
        <dbReference type="Pfam" id="PF00692"/>
    </source>
</evidence>
<dbReference type="InterPro" id="IPR036157">
    <property type="entry name" value="dUTPase-like_sf"/>
</dbReference>
<keyword evidence="4" id="KW-0378">Hydrolase</keyword>
<dbReference type="EMBL" id="MK500328">
    <property type="protein sequence ID" value="QBK85888.1"/>
    <property type="molecule type" value="Genomic_DNA"/>
</dbReference>
<dbReference type="Gene3D" id="2.70.40.10">
    <property type="match status" value="1"/>
</dbReference>
<dbReference type="PANTHER" id="PTHR11241">
    <property type="entry name" value="DEOXYURIDINE 5'-TRIPHOSPHATE NUCLEOTIDOHYDROLASE"/>
    <property type="match status" value="1"/>
</dbReference>
<dbReference type="GO" id="GO:0046081">
    <property type="term" value="P:dUTP catabolic process"/>
    <property type="evidence" value="ECO:0007669"/>
    <property type="project" value="InterPro"/>
</dbReference>
<protein>
    <recommendedName>
        <fullName evidence="3">dUTP diphosphatase</fullName>
        <ecNumber evidence="3">3.6.1.23</ecNumber>
    </recommendedName>
</protein>
<gene>
    <name evidence="7" type="ORF">LCMAC101_04830</name>
</gene>
<accession>A0A481YRS1</accession>
<dbReference type="NCBIfam" id="TIGR00576">
    <property type="entry name" value="dut"/>
    <property type="match status" value="1"/>
</dbReference>
<evidence type="ECO:0000256" key="3">
    <source>
        <dbReference type="ARBA" id="ARBA00012379"/>
    </source>
</evidence>
<organism evidence="7">
    <name type="scientific">Marseillevirus LCMAC101</name>
    <dbReference type="NCBI Taxonomy" id="2506602"/>
    <lineage>
        <taxon>Viruses</taxon>
        <taxon>Varidnaviria</taxon>
        <taxon>Bamfordvirae</taxon>
        <taxon>Nucleocytoviricota</taxon>
        <taxon>Megaviricetes</taxon>
        <taxon>Pimascovirales</taxon>
        <taxon>Pimascovirales incertae sedis</taxon>
        <taxon>Marseilleviridae</taxon>
    </lineage>
</organism>
<evidence type="ECO:0000256" key="1">
    <source>
        <dbReference type="ARBA" id="ARBA00003495"/>
    </source>
</evidence>
<dbReference type="GO" id="GO:0006226">
    <property type="term" value="P:dUMP biosynthetic process"/>
    <property type="evidence" value="ECO:0007669"/>
    <property type="project" value="InterPro"/>
</dbReference>
<dbReference type="Pfam" id="PF00692">
    <property type="entry name" value="dUTPase"/>
    <property type="match status" value="1"/>
</dbReference>
<dbReference type="EC" id="3.6.1.23" evidence="3"/>
<dbReference type="NCBIfam" id="NF001862">
    <property type="entry name" value="PRK00601.1"/>
    <property type="match status" value="1"/>
</dbReference>
<dbReference type="SUPFAM" id="SSF51283">
    <property type="entry name" value="dUTPase-like"/>
    <property type="match status" value="1"/>
</dbReference>
<evidence type="ECO:0000256" key="5">
    <source>
        <dbReference type="ARBA" id="ARBA00023080"/>
    </source>
</evidence>
<dbReference type="InterPro" id="IPR029054">
    <property type="entry name" value="dUTPase-like"/>
</dbReference>
<evidence type="ECO:0000256" key="4">
    <source>
        <dbReference type="ARBA" id="ARBA00022801"/>
    </source>
</evidence>
<keyword evidence="5" id="KW-0546">Nucleotide metabolism</keyword>
<comment type="function">
    <text evidence="1">This enzyme is involved in nucleotide metabolism: it produces dUMP, the immediate precursor of thymidine nucleotides and it decreases the intracellular concentration of dUTP so that uracil cannot be incorporated into DNA.</text>
</comment>
<dbReference type="CDD" id="cd07557">
    <property type="entry name" value="trimeric_dUTPase"/>
    <property type="match status" value="1"/>
</dbReference>
<reference evidence="7" key="1">
    <citation type="journal article" date="2019" name="MBio">
        <title>Virus Genomes from Deep Sea Sediments Expand the Ocean Megavirome and Support Independent Origins of Viral Gigantism.</title>
        <authorList>
            <person name="Backstrom D."/>
            <person name="Yutin N."/>
            <person name="Jorgensen S.L."/>
            <person name="Dharamshi J."/>
            <person name="Homa F."/>
            <person name="Zaremba-Niedwiedzka K."/>
            <person name="Spang A."/>
            <person name="Wolf Y.I."/>
            <person name="Koonin E.V."/>
            <person name="Ettema T.J."/>
        </authorList>
    </citation>
    <scope>NUCLEOTIDE SEQUENCE</scope>
</reference>
<comment type="similarity">
    <text evidence="2">Belongs to the dUTPase family.</text>
</comment>
<dbReference type="GO" id="GO:0004170">
    <property type="term" value="F:dUTP diphosphatase activity"/>
    <property type="evidence" value="ECO:0007669"/>
    <property type="project" value="UniProtKB-EC"/>
</dbReference>
<evidence type="ECO:0000313" key="7">
    <source>
        <dbReference type="EMBL" id="QBK85888.1"/>
    </source>
</evidence>
<name>A0A481YRS1_9VIRU</name>
<feature type="domain" description="dUTPase-like" evidence="6">
    <location>
        <begin position="23"/>
        <end position="151"/>
    </location>
</feature>
<dbReference type="InterPro" id="IPR033704">
    <property type="entry name" value="dUTPase_trimeric"/>
</dbReference>
<proteinExistence type="inferred from homology"/>
<dbReference type="PANTHER" id="PTHR11241:SF0">
    <property type="entry name" value="DEOXYURIDINE 5'-TRIPHOSPHATE NUCLEOTIDOHYDROLASE"/>
    <property type="match status" value="1"/>
</dbReference>
<dbReference type="InterPro" id="IPR008181">
    <property type="entry name" value="dUTPase"/>
</dbReference>
<sequence length="153" mass="16841">MSFSDRPDVEVGIYNENYAQYFPSYASSGASGADIKAKLSEPLPIPGRSRRLVPTGIFLDIPIGYEVQIRPRSGLAFREGVHAILGTIDSDYRGEVKVLLMNNSDSDFVVENGMRIAQIVCSKVYVMVWNTLTKEELSQTERGEGGFGSTGIR</sequence>
<dbReference type="GO" id="GO:0000287">
    <property type="term" value="F:magnesium ion binding"/>
    <property type="evidence" value="ECO:0007669"/>
    <property type="project" value="InterPro"/>
</dbReference>